<dbReference type="EMBL" id="JASAOG010000169">
    <property type="protein sequence ID" value="KAK0046201.1"/>
    <property type="molecule type" value="Genomic_DNA"/>
</dbReference>
<keyword evidence="3 5" id="KW-1133">Transmembrane helix</keyword>
<dbReference type="PANTHER" id="PTHR46641">
    <property type="entry name" value="FMRFAMIDE RECEPTOR-RELATED"/>
    <property type="match status" value="1"/>
</dbReference>
<organism evidence="7 8">
    <name type="scientific">Biomphalaria pfeifferi</name>
    <name type="common">Bloodfluke planorb</name>
    <name type="synonym">Freshwater snail</name>
    <dbReference type="NCBI Taxonomy" id="112525"/>
    <lineage>
        <taxon>Eukaryota</taxon>
        <taxon>Metazoa</taxon>
        <taxon>Spiralia</taxon>
        <taxon>Lophotrochozoa</taxon>
        <taxon>Mollusca</taxon>
        <taxon>Gastropoda</taxon>
        <taxon>Heterobranchia</taxon>
        <taxon>Euthyneura</taxon>
        <taxon>Panpulmonata</taxon>
        <taxon>Hygrophila</taxon>
        <taxon>Lymnaeoidea</taxon>
        <taxon>Planorbidae</taxon>
        <taxon>Biomphalaria</taxon>
    </lineage>
</organism>
<feature type="transmembrane region" description="Helical" evidence="5">
    <location>
        <begin position="99"/>
        <end position="124"/>
    </location>
</feature>
<dbReference type="PROSITE" id="PS50262">
    <property type="entry name" value="G_PROTEIN_RECEP_F1_2"/>
    <property type="match status" value="1"/>
</dbReference>
<evidence type="ECO:0000256" key="5">
    <source>
        <dbReference type="SAM" id="Phobius"/>
    </source>
</evidence>
<keyword evidence="8" id="KW-1185">Reference proteome</keyword>
<feature type="transmembrane region" description="Helical" evidence="5">
    <location>
        <begin position="144"/>
        <end position="160"/>
    </location>
</feature>
<gene>
    <name evidence="7" type="ORF">Bpfe_024388</name>
</gene>
<dbReference type="Proteomes" id="UP001233172">
    <property type="component" value="Unassembled WGS sequence"/>
</dbReference>
<evidence type="ECO:0000313" key="8">
    <source>
        <dbReference type="Proteomes" id="UP001233172"/>
    </source>
</evidence>
<dbReference type="InterPro" id="IPR017452">
    <property type="entry name" value="GPCR_Rhodpsn_7TM"/>
</dbReference>
<dbReference type="AlphaFoldDB" id="A0AAD8B1D2"/>
<keyword evidence="2 5" id="KW-0812">Transmembrane</keyword>
<evidence type="ECO:0000256" key="1">
    <source>
        <dbReference type="ARBA" id="ARBA00004370"/>
    </source>
</evidence>
<dbReference type="Gene3D" id="1.20.1070.10">
    <property type="entry name" value="Rhodopsin 7-helix transmembrane proteins"/>
    <property type="match status" value="1"/>
</dbReference>
<dbReference type="SUPFAM" id="SSF81321">
    <property type="entry name" value="Family A G protein-coupled receptor-like"/>
    <property type="match status" value="1"/>
</dbReference>
<feature type="non-terminal residue" evidence="7">
    <location>
        <position position="236"/>
    </location>
</feature>
<keyword evidence="7" id="KW-0675">Receptor</keyword>
<reference evidence="7" key="1">
    <citation type="journal article" date="2023" name="PLoS Negl. Trop. Dis.">
        <title>A genome sequence for Biomphalaria pfeifferi, the major vector snail for the human-infecting parasite Schistosoma mansoni.</title>
        <authorList>
            <person name="Bu L."/>
            <person name="Lu L."/>
            <person name="Laidemitt M.R."/>
            <person name="Zhang S.M."/>
            <person name="Mutuku M."/>
            <person name="Mkoji G."/>
            <person name="Steinauer M."/>
            <person name="Loker E.S."/>
        </authorList>
    </citation>
    <scope>NUCLEOTIDE SEQUENCE</scope>
    <source>
        <strain evidence="7">KasaAsao</strain>
    </source>
</reference>
<dbReference type="InterPro" id="IPR052954">
    <property type="entry name" value="GPCR-Ligand_Int"/>
</dbReference>
<comment type="subcellular location">
    <subcellularLocation>
        <location evidence="1">Membrane</location>
    </subcellularLocation>
</comment>
<feature type="domain" description="G-protein coupled receptors family 1 profile" evidence="6">
    <location>
        <begin position="79"/>
        <end position="194"/>
    </location>
</feature>
<sequence length="236" mass="26383">MEETMVISEKPLHTLVTTVTTENSSPVLRIALTSSAPITPTKVSYYLCVFKANSLEDLLLLYSIQCYVNPILSLLGLIANSISLVILKRSGFHKPSNILLFGLVIADNMCLLTTMNYGLIIFYFGPNKFYPMLCGFQYDENLNLFLAYSLQIFLFVGYWGRSVNTLIPVLITLERLLAVFKPLKFQRIVTRTRTTAATEASLVTKNDSNLASNVYNIRPNTLGLLCTALYLSHGFA</sequence>
<proteinExistence type="predicted"/>
<evidence type="ECO:0000259" key="6">
    <source>
        <dbReference type="PROSITE" id="PS50262"/>
    </source>
</evidence>
<comment type="caution">
    <text evidence="7">The sequence shown here is derived from an EMBL/GenBank/DDBJ whole genome shotgun (WGS) entry which is preliminary data.</text>
</comment>
<name>A0AAD8B1D2_BIOPF</name>
<evidence type="ECO:0000256" key="4">
    <source>
        <dbReference type="ARBA" id="ARBA00023136"/>
    </source>
</evidence>
<protein>
    <submittedName>
        <fullName evidence="7">G-protein coupled receptor</fullName>
    </submittedName>
</protein>
<evidence type="ECO:0000313" key="7">
    <source>
        <dbReference type="EMBL" id="KAK0046201.1"/>
    </source>
</evidence>
<evidence type="ECO:0000256" key="2">
    <source>
        <dbReference type="ARBA" id="ARBA00022692"/>
    </source>
</evidence>
<keyword evidence="4 5" id="KW-0472">Membrane</keyword>
<accession>A0AAD8B1D2</accession>
<dbReference type="PANTHER" id="PTHR46641:SF2">
    <property type="entry name" value="FMRFAMIDE RECEPTOR"/>
    <property type="match status" value="1"/>
</dbReference>
<evidence type="ECO:0000256" key="3">
    <source>
        <dbReference type="ARBA" id="ARBA00022989"/>
    </source>
</evidence>
<dbReference type="GO" id="GO:0016020">
    <property type="term" value="C:membrane"/>
    <property type="evidence" value="ECO:0007669"/>
    <property type="project" value="UniProtKB-SubCell"/>
</dbReference>
<reference evidence="7" key="2">
    <citation type="submission" date="2023-04" db="EMBL/GenBank/DDBJ databases">
        <authorList>
            <person name="Bu L."/>
            <person name="Lu L."/>
            <person name="Laidemitt M.R."/>
            <person name="Zhang S.M."/>
            <person name="Mutuku M."/>
            <person name="Mkoji G."/>
            <person name="Steinauer M."/>
            <person name="Loker E.S."/>
        </authorList>
    </citation>
    <scope>NUCLEOTIDE SEQUENCE</scope>
    <source>
        <strain evidence="7">KasaAsao</strain>
        <tissue evidence="7">Whole Snail</tissue>
    </source>
</reference>
<feature type="transmembrane region" description="Helical" evidence="5">
    <location>
        <begin position="67"/>
        <end position="87"/>
    </location>
</feature>